<evidence type="ECO:0000256" key="1">
    <source>
        <dbReference type="ARBA" id="ARBA00004651"/>
    </source>
</evidence>
<dbReference type="Gene3D" id="1.20.1250.20">
    <property type="entry name" value="MFS general substrate transporter like domains"/>
    <property type="match status" value="1"/>
</dbReference>
<dbReference type="PANTHER" id="PTHR48021">
    <property type="match status" value="1"/>
</dbReference>
<feature type="transmembrane region" description="Helical" evidence="9">
    <location>
        <begin position="421"/>
        <end position="442"/>
    </location>
</feature>
<evidence type="ECO:0000256" key="6">
    <source>
        <dbReference type="ARBA" id="ARBA00022989"/>
    </source>
</evidence>
<feature type="transmembrane region" description="Helical" evidence="9">
    <location>
        <begin position="515"/>
        <end position="534"/>
    </location>
</feature>
<evidence type="ECO:0000256" key="5">
    <source>
        <dbReference type="ARBA" id="ARBA00022692"/>
    </source>
</evidence>
<organism evidence="11 12">
    <name type="scientific">Spodoptera exigua</name>
    <name type="common">Beet armyworm</name>
    <name type="synonym">Noctua fulgens</name>
    <dbReference type="NCBI Taxonomy" id="7107"/>
    <lineage>
        <taxon>Eukaryota</taxon>
        <taxon>Metazoa</taxon>
        <taxon>Ecdysozoa</taxon>
        <taxon>Arthropoda</taxon>
        <taxon>Hexapoda</taxon>
        <taxon>Insecta</taxon>
        <taxon>Pterygota</taxon>
        <taxon>Neoptera</taxon>
        <taxon>Endopterygota</taxon>
        <taxon>Lepidoptera</taxon>
        <taxon>Glossata</taxon>
        <taxon>Ditrysia</taxon>
        <taxon>Noctuoidea</taxon>
        <taxon>Noctuidae</taxon>
        <taxon>Amphipyrinae</taxon>
        <taxon>Spodoptera</taxon>
    </lineage>
</organism>
<keyword evidence="12" id="KW-1185">Reference proteome</keyword>
<dbReference type="PANTHER" id="PTHR48021:SF68">
    <property type="entry name" value="MAJOR FACILITATOR SUPERFAMILY (MFS) PROFILE DOMAIN-CONTAINING PROTEIN"/>
    <property type="match status" value="1"/>
</dbReference>
<evidence type="ECO:0000259" key="10">
    <source>
        <dbReference type="PROSITE" id="PS50850"/>
    </source>
</evidence>
<keyword evidence="8" id="KW-0325">Glycoprotein</keyword>
<dbReference type="PROSITE" id="PS50850">
    <property type="entry name" value="MFS"/>
    <property type="match status" value="1"/>
</dbReference>
<feature type="transmembrane region" description="Helical" evidence="9">
    <location>
        <begin position="59"/>
        <end position="79"/>
    </location>
</feature>
<keyword evidence="5 9" id="KW-0812">Transmembrane</keyword>
<evidence type="ECO:0000256" key="3">
    <source>
        <dbReference type="ARBA" id="ARBA00022475"/>
    </source>
</evidence>
<keyword evidence="7 9" id="KW-0472">Membrane</keyword>
<feature type="transmembrane region" description="Helical" evidence="9">
    <location>
        <begin position="255"/>
        <end position="277"/>
    </location>
</feature>
<evidence type="ECO:0000313" key="12">
    <source>
        <dbReference type="Proteomes" id="UP000648187"/>
    </source>
</evidence>
<keyword evidence="4" id="KW-0762">Sugar transport</keyword>
<dbReference type="GO" id="GO:0022857">
    <property type="term" value="F:transmembrane transporter activity"/>
    <property type="evidence" value="ECO:0007669"/>
    <property type="project" value="InterPro"/>
</dbReference>
<feature type="transmembrane region" description="Helical" evidence="9">
    <location>
        <begin position="366"/>
        <end position="387"/>
    </location>
</feature>
<dbReference type="InterPro" id="IPR003663">
    <property type="entry name" value="Sugar/inositol_transpt"/>
</dbReference>
<gene>
    <name evidence="11" type="ORF">HW555_007361</name>
</gene>
<feature type="transmembrane region" description="Helical" evidence="9">
    <location>
        <begin position="297"/>
        <end position="318"/>
    </location>
</feature>
<dbReference type="FunFam" id="1.20.1250.20:FF:000218">
    <property type="entry name" value="facilitated trehalose transporter Tret1"/>
    <property type="match status" value="1"/>
</dbReference>
<evidence type="ECO:0000313" key="11">
    <source>
        <dbReference type="EMBL" id="KAF9414828.1"/>
    </source>
</evidence>
<evidence type="ECO:0000256" key="7">
    <source>
        <dbReference type="ARBA" id="ARBA00023136"/>
    </source>
</evidence>
<comment type="caution">
    <text evidence="11">The sequence shown here is derived from an EMBL/GenBank/DDBJ whole genome shotgun (WGS) entry which is preliminary data.</text>
</comment>
<feature type="domain" description="Major facilitator superfamily (MFS) profile" evidence="10">
    <location>
        <begin position="16"/>
        <end position="446"/>
    </location>
</feature>
<reference evidence="11" key="1">
    <citation type="submission" date="2020-08" db="EMBL/GenBank/DDBJ databases">
        <title>Spodoptera exigua strain:BAW_Kor-Di-RS1 Genome sequencing and assembly.</title>
        <authorList>
            <person name="Kim J."/>
            <person name="Nam H.Y."/>
            <person name="Kwon M."/>
            <person name="Choi J.H."/>
            <person name="Cho S.R."/>
            <person name="Kim G.-H."/>
        </authorList>
    </citation>
    <scope>NUCLEOTIDE SEQUENCE</scope>
    <source>
        <strain evidence="11">BAW_Kor-Di-RS1</strain>
        <tissue evidence="11">Whole-body</tissue>
    </source>
</reference>
<dbReference type="InterPro" id="IPR050549">
    <property type="entry name" value="MFS_Trehalose_Transporter"/>
</dbReference>
<sequence length="731" mass="81557">MTEGSYRRVSPFLRQLLAVSGVVMYMIGTGANIAFPGVLLQQLREPGSALRLTPEHESWIASILGLALIAGIVVAPFSLQKLGRKLTNQLSSLPTLGGWALLATAKGPTALLISRSLLGFGMGVQAAAAPVSIAEYSAPKHRGAFLATIAFSFATGMLIAHVFGTVLYWRSAGLACGSVYVLSLILVTLSPETPPYLASRGLVEECRKSFRWFRGYDPSAEKELEILLNSQKKTTGTRRGSRWQAYRQIVRKPEFYKPTIIMMFMFVLFQISGMTVVPSYTVPMMNEVSGGTIDSHVSMLMVDVVRFVTAVLSCIVVNKFNRRTVLFLGINISVVSLLITSILLYLRDYGYIADGYKWTPVVPTLIYIFGKTLGILPIPWAIAGEIFPLEYRSLGSGISGMFLSIMFFVVVKTAPFSFQQIGVSGTFCFALPFVGIFLYYLLPETKGKTLYEIECHFKGIKGEIGQNEPHEGEKMLELKNMKRNEGFQDVLYCFGAVGEEEWLYLTRSMLRSCKYLVLYIITELTLRIVSPFGLPFNGSKLFLSLVCPRKLSSISCRVLSFVSGNISQTTDIHTATTPAYKPIAFVNTGKHLRATKKLRDKPRILIPLPKPRYSNGKISPDTANGIEDIPTVNENIYWQPLALYWQFVILFCIDVKSFSYIRENTYHACAEEQCPSLHSLHQFIHLGITVSTEPDEDSPRLVYPSFSNQPRRRLRVVNNEAETRKCDEGAY</sequence>
<feature type="transmembrane region" description="Helical" evidence="9">
    <location>
        <begin position="12"/>
        <end position="39"/>
    </location>
</feature>
<dbReference type="EMBL" id="JACKWZ010000123">
    <property type="protein sequence ID" value="KAF9414828.1"/>
    <property type="molecule type" value="Genomic_DNA"/>
</dbReference>
<accession>A0A835GEH2</accession>
<keyword evidence="6 9" id="KW-1133">Transmembrane helix</keyword>
<feature type="transmembrane region" description="Helical" evidence="9">
    <location>
        <begin position="144"/>
        <end position="163"/>
    </location>
</feature>
<evidence type="ECO:0000256" key="4">
    <source>
        <dbReference type="ARBA" id="ARBA00022597"/>
    </source>
</evidence>
<dbReference type="AlphaFoldDB" id="A0A835GEH2"/>
<dbReference type="InterPro" id="IPR005828">
    <property type="entry name" value="MFS_sugar_transport-like"/>
</dbReference>
<dbReference type="InterPro" id="IPR020846">
    <property type="entry name" value="MFS_dom"/>
</dbReference>
<dbReference type="GO" id="GO:0005886">
    <property type="term" value="C:plasma membrane"/>
    <property type="evidence" value="ECO:0007669"/>
    <property type="project" value="UniProtKB-SubCell"/>
</dbReference>
<protein>
    <recommendedName>
        <fullName evidence="10">Major facilitator superfamily (MFS) profile domain-containing protein</fullName>
    </recommendedName>
</protein>
<dbReference type="SUPFAM" id="SSF103473">
    <property type="entry name" value="MFS general substrate transporter"/>
    <property type="match status" value="1"/>
</dbReference>
<evidence type="ECO:0000256" key="9">
    <source>
        <dbReference type="SAM" id="Phobius"/>
    </source>
</evidence>
<name>A0A835GEH2_SPOEX</name>
<comment type="subcellular location">
    <subcellularLocation>
        <location evidence="1">Cell membrane</location>
        <topology evidence="1">Multi-pass membrane protein</topology>
    </subcellularLocation>
</comment>
<proteinExistence type="predicted"/>
<keyword evidence="3" id="KW-1003">Cell membrane</keyword>
<evidence type="ECO:0000256" key="8">
    <source>
        <dbReference type="ARBA" id="ARBA00023180"/>
    </source>
</evidence>
<dbReference type="Pfam" id="PF00083">
    <property type="entry name" value="Sugar_tr"/>
    <property type="match status" value="1"/>
</dbReference>
<feature type="transmembrane region" description="Helical" evidence="9">
    <location>
        <begin position="325"/>
        <end position="346"/>
    </location>
</feature>
<evidence type="ECO:0000256" key="2">
    <source>
        <dbReference type="ARBA" id="ARBA00022448"/>
    </source>
</evidence>
<keyword evidence="2" id="KW-0813">Transport</keyword>
<dbReference type="InterPro" id="IPR036259">
    <property type="entry name" value="MFS_trans_sf"/>
</dbReference>
<dbReference type="PRINTS" id="PR00171">
    <property type="entry name" value="SUGRTRNSPORT"/>
</dbReference>
<feature type="transmembrane region" description="Helical" evidence="9">
    <location>
        <begin position="394"/>
        <end position="415"/>
    </location>
</feature>
<dbReference type="Proteomes" id="UP000648187">
    <property type="component" value="Unassembled WGS sequence"/>
</dbReference>